<reference evidence="1 2" key="1">
    <citation type="submission" date="2019-06" db="EMBL/GenBank/DDBJ databases">
        <title>Draft genome of Streptomyces sedi sp. JCM16909.</title>
        <authorList>
            <person name="Klykleung N."/>
            <person name="Tanasupawat S."/>
            <person name="Kudo T."/>
            <person name="Yuki M."/>
            <person name="Ohkuma M."/>
        </authorList>
    </citation>
    <scope>NUCLEOTIDE SEQUENCE [LARGE SCALE GENOMIC DNA]</scope>
    <source>
        <strain evidence="1 2">JCM 16909</strain>
    </source>
</reference>
<protein>
    <submittedName>
        <fullName evidence="1">Uncharacterized protein</fullName>
    </submittedName>
</protein>
<dbReference type="EMBL" id="VDGT01000023">
    <property type="protein sequence ID" value="TNM26356.1"/>
    <property type="molecule type" value="Genomic_DNA"/>
</dbReference>
<evidence type="ECO:0000313" key="1">
    <source>
        <dbReference type="EMBL" id="TNM26356.1"/>
    </source>
</evidence>
<dbReference type="Proteomes" id="UP000311713">
    <property type="component" value="Unassembled WGS sequence"/>
</dbReference>
<dbReference type="AlphaFoldDB" id="A0A5C4USX1"/>
<comment type="caution">
    <text evidence="1">The sequence shown here is derived from an EMBL/GenBank/DDBJ whole genome shotgun (WGS) entry which is preliminary data.</text>
</comment>
<dbReference type="OrthoDB" id="4128951at2"/>
<accession>A0A5C4USX1</accession>
<proteinExistence type="predicted"/>
<gene>
    <name evidence="1" type="ORF">FH715_24315</name>
</gene>
<keyword evidence="2" id="KW-1185">Reference proteome</keyword>
<dbReference type="RefSeq" id="WP_139648915.1">
    <property type="nucleotide sequence ID" value="NZ_BAAAZS010000166.1"/>
</dbReference>
<sequence>MTDPTRGEPDEVYRLLPSASETATLRLTNESLAALAQWQLHGDARPLPTGVRAEWYASAGGRRPEFPSGYPGAPVLGARSREALAEEIPSAGELLPVEIDGLEAEEYRLLRVDAVVDCVDAGRSTVRYESTGELERTVLRPEAVPTALPAFRIPQYPTAVHWNGWAARRLRALLGDALETRLVWSPDPAREPHPAPWGF</sequence>
<organism evidence="1 2">
    <name type="scientific">Streptomyces sedi</name>
    <dbReference type="NCBI Taxonomy" id="555059"/>
    <lineage>
        <taxon>Bacteria</taxon>
        <taxon>Bacillati</taxon>
        <taxon>Actinomycetota</taxon>
        <taxon>Actinomycetes</taxon>
        <taxon>Kitasatosporales</taxon>
        <taxon>Streptomycetaceae</taxon>
        <taxon>Streptomyces</taxon>
    </lineage>
</organism>
<name>A0A5C4USX1_9ACTN</name>
<evidence type="ECO:0000313" key="2">
    <source>
        <dbReference type="Proteomes" id="UP000311713"/>
    </source>
</evidence>